<feature type="compositionally biased region" description="Low complexity" evidence="1">
    <location>
        <begin position="89"/>
        <end position="117"/>
    </location>
</feature>
<dbReference type="EMBL" id="JALJOS010000014">
    <property type="protein sequence ID" value="KAK9831071.1"/>
    <property type="molecule type" value="Genomic_DNA"/>
</dbReference>
<evidence type="ECO:0000313" key="2">
    <source>
        <dbReference type="EMBL" id="KAK9831071.1"/>
    </source>
</evidence>
<sequence length="269" mass="29334">MLTSPADKIQKLLRLDPDAQERILSHLLVSVPGLDSALHAALLDTAATCDSSYGTPLSTCSMDTTDHNTNSRLLGSPTAGHRHSGSRIPVSPSRSRQARSPRPTLQVVQQPSSSTQPGLSDSTVAYFWTLLLSFRKALQECQPGAEMVWTKCGPDGPGERQILCQLCSEQKFLKGQEGYQLQPYLAGVTPHILVCPASSSFFTACPLSLHPPQQDVALFAAVCNQLLLRMRQQQCGLNLFGFARNDAKLEELQRSVKYNYHQSAAASDI</sequence>
<dbReference type="AlphaFoldDB" id="A0AAW1RCP6"/>
<gene>
    <name evidence="2" type="ORF">WJX74_002155</name>
</gene>
<protein>
    <submittedName>
        <fullName evidence="2">Uncharacterized protein</fullName>
    </submittedName>
</protein>
<feature type="region of interest" description="Disordered" evidence="1">
    <location>
        <begin position="59"/>
        <end position="118"/>
    </location>
</feature>
<comment type="caution">
    <text evidence="2">The sequence shown here is derived from an EMBL/GenBank/DDBJ whole genome shotgun (WGS) entry which is preliminary data.</text>
</comment>
<accession>A0AAW1RCP6</accession>
<evidence type="ECO:0000313" key="3">
    <source>
        <dbReference type="Proteomes" id="UP001438707"/>
    </source>
</evidence>
<dbReference type="Proteomes" id="UP001438707">
    <property type="component" value="Unassembled WGS sequence"/>
</dbReference>
<evidence type="ECO:0000256" key="1">
    <source>
        <dbReference type="SAM" id="MobiDB-lite"/>
    </source>
</evidence>
<feature type="compositionally biased region" description="Polar residues" evidence="1">
    <location>
        <begin position="59"/>
        <end position="73"/>
    </location>
</feature>
<proteinExistence type="predicted"/>
<keyword evidence="3" id="KW-1185">Reference proteome</keyword>
<name>A0AAW1RCP6_9CHLO</name>
<reference evidence="2 3" key="1">
    <citation type="journal article" date="2024" name="Nat. Commun.">
        <title>Phylogenomics reveals the evolutionary origins of lichenization in chlorophyte algae.</title>
        <authorList>
            <person name="Puginier C."/>
            <person name="Libourel C."/>
            <person name="Otte J."/>
            <person name="Skaloud P."/>
            <person name="Haon M."/>
            <person name="Grisel S."/>
            <person name="Petersen M."/>
            <person name="Berrin J.G."/>
            <person name="Delaux P.M."/>
            <person name="Dal Grande F."/>
            <person name="Keller J."/>
        </authorList>
    </citation>
    <scope>NUCLEOTIDE SEQUENCE [LARGE SCALE GENOMIC DNA]</scope>
    <source>
        <strain evidence="2 3">SAG 2145</strain>
    </source>
</reference>
<organism evidence="2 3">
    <name type="scientific">Apatococcus lobatus</name>
    <dbReference type="NCBI Taxonomy" id="904363"/>
    <lineage>
        <taxon>Eukaryota</taxon>
        <taxon>Viridiplantae</taxon>
        <taxon>Chlorophyta</taxon>
        <taxon>core chlorophytes</taxon>
        <taxon>Trebouxiophyceae</taxon>
        <taxon>Chlorellales</taxon>
        <taxon>Chlorellaceae</taxon>
        <taxon>Apatococcus</taxon>
    </lineage>
</organism>